<feature type="region of interest" description="Disordered" evidence="1">
    <location>
        <begin position="1"/>
        <end position="41"/>
    </location>
</feature>
<sequence>MSHKIRNSLSSFWPNGGSTQLVRGDNAPPNQQQQTLLALHR</sequence>
<evidence type="ECO:0000313" key="3">
    <source>
        <dbReference type="Proteomes" id="UP000010959"/>
    </source>
</evidence>
<gene>
    <name evidence="2" type="ORF">RBSWK_01131</name>
</gene>
<organism evidence="2 3">
    <name type="scientific">Rhodopirellula baltica SWK14</name>
    <dbReference type="NCBI Taxonomy" id="993516"/>
    <lineage>
        <taxon>Bacteria</taxon>
        <taxon>Pseudomonadati</taxon>
        <taxon>Planctomycetota</taxon>
        <taxon>Planctomycetia</taxon>
        <taxon>Pirellulales</taxon>
        <taxon>Pirellulaceae</taxon>
        <taxon>Rhodopirellula</taxon>
    </lineage>
</organism>
<evidence type="ECO:0000256" key="1">
    <source>
        <dbReference type="SAM" id="MobiDB-lite"/>
    </source>
</evidence>
<dbReference type="EMBL" id="AMWG01000021">
    <property type="protein sequence ID" value="ELP35131.1"/>
    <property type="molecule type" value="Genomic_DNA"/>
</dbReference>
<comment type="caution">
    <text evidence="2">The sequence shown here is derived from an EMBL/GenBank/DDBJ whole genome shotgun (WGS) entry which is preliminary data.</text>
</comment>
<dbReference type="AlphaFoldDB" id="L7CPZ1"/>
<protein>
    <submittedName>
        <fullName evidence="2">Uncharacterized protein</fullName>
    </submittedName>
</protein>
<reference evidence="2 3" key="1">
    <citation type="journal article" date="2013" name="Mar. Genomics">
        <title>Expression of sulfatases in Rhodopirellula baltica and the diversity of sulfatases in the genus Rhodopirellula.</title>
        <authorList>
            <person name="Wegner C.E."/>
            <person name="Richter-Heitmann T."/>
            <person name="Klindworth A."/>
            <person name="Klockow C."/>
            <person name="Richter M."/>
            <person name="Achstetter T."/>
            <person name="Glockner F.O."/>
            <person name="Harder J."/>
        </authorList>
    </citation>
    <scope>NUCLEOTIDE SEQUENCE [LARGE SCALE GENOMIC DNA]</scope>
    <source>
        <strain evidence="2 3">SWK14</strain>
    </source>
</reference>
<feature type="compositionally biased region" description="Polar residues" evidence="1">
    <location>
        <begin position="7"/>
        <end position="21"/>
    </location>
</feature>
<proteinExistence type="predicted"/>
<feature type="compositionally biased region" description="Polar residues" evidence="1">
    <location>
        <begin position="28"/>
        <end position="41"/>
    </location>
</feature>
<dbReference type="Proteomes" id="UP000010959">
    <property type="component" value="Unassembled WGS sequence"/>
</dbReference>
<accession>L7CPZ1</accession>
<evidence type="ECO:0000313" key="2">
    <source>
        <dbReference type="EMBL" id="ELP35131.1"/>
    </source>
</evidence>
<name>L7CPZ1_RHOBT</name>